<accession>A0A409Y286</accession>
<dbReference type="Pfam" id="PF01764">
    <property type="entry name" value="Lipase_3"/>
    <property type="match status" value="1"/>
</dbReference>
<dbReference type="Gene3D" id="3.40.50.1820">
    <property type="entry name" value="alpha/beta hydrolase"/>
    <property type="match status" value="1"/>
</dbReference>
<evidence type="ECO:0000256" key="1">
    <source>
        <dbReference type="ARBA" id="ARBA00023157"/>
    </source>
</evidence>
<evidence type="ECO:0000256" key="4">
    <source>
        <dbReference type="ARBA" id="ARBA00048461"/>
    </source>
</evidence>
<dbReference type="InterPro" id="IPR029058">
    <property type="entry name" value="AB_hydrolase_fold"/>
</dbReference>
<organism evidence="6 7">
    <name type="scientific">Gymnopilus dilepis</name>
    <dbReference type="NCBI Taxonomy" id="231916"/>
    <lineage>
        <taxon>Eukaryota</taxon>
        <taxon>Fungi</taxon>
        <taxon>Dikarya</taxon>
        <taxon>Basidiomycota</taxon>
        <taxon>Agaricomycotina</taxon>
        <taxon>Agaricomycetes</taxon>
        <taxon>Agaricomycetidae</taxon>
        <taxon>Agaricales</taxon>
        <taxon>Agaricineae</taxon>
        <taxon>Hymenogastraceae</taxon>
        <taxon>Gymnopilus</taxon>
    </lineage>
</organism>
<name>A0A409Y286_9AGAR</name>
<dbReference type="OrthoDB" id="426718at2759"/>
<dbReference type="InterPro" id="IPR002921">
    <property type="entry name" value="Fungal_lipase-type"/>
</dbReference>
<evidence type="ECO:0000313" key="6">
    <source>
        <dbReference type="EMBL" id="PPQ97127.1"/>
    </source>
</evidence>
<dbReference type="PANTHER" id="PTHR45856:SF25">
    <property type="entry name" value="FUNGAL LIPASE-LIKE DOMAIN-CONTAINING PROTEIN"/>
    <property type="match status" value="1"/>
</dbReference>
<evidence type="ECO:0000256" key="2">
    <source>
        <dbReference type="ARBA" id="ARBA00043996"/>
    </source>
</evidence>
<dbReference type="PANTHER" id="PTHR45856">
    <property type="entry name" value="ALPHA/BETA-HYDROLASES SUPERFAMILY PROTEIN"/>
    <property type="match status" value="1"/>
</dbReference>
<sequence length="356" mass="37603">MQKSNPITTLINGATKALTGAIEGATEVLTSGAKAITQVKAGYDAAKDVVDSGLRGATEVGRTLWDAITGTPGGVRPQAGIATLSSTQLSSLAPFTQFARATYCPTGKLKNWSCGEACRANSDFQATLVGGDGNAIQQFFVGYSPSQQSVVVAHQGTDPTKFLSDLTDLDILLDTPDPALYPGIPAGVKVHQGFRNEQAKTAHQILAEVKRLMQAKKTKNIYVIGHSLGGALAELDSVFLSLNLPKSSSVKAITYGTPRVGNAEFAKLVDAKVPNFIRVNNKRDIVPIVPWETLGYLHPHGEIHLLSPGNAVVCPGDDNSKDAQCTDNSVPNILAGNVFDHLGPYEGIYLGVAYCT</sequence>
<dbReference type="EMBL" id="NHYE01001287">
    <property type="protein sequence ID" value="PPQ97127.1"/>
    <property type="molecule type" value="Genomic_DNA"/>
</dbReference>
<protein>
    <recommendedName>
        <fullName evidence="5">Fungal lipase-type domain-containing protein</fullName>
    </recommendedName>
</protein>
<evidence type="ECO:0000259" key="5">
    <source>
        <dbReference type="Pfam" id="PF01764"/>
    </source>
</evidence>
<dbReference type="GO" id="GO:0006629">
    <property type="term" value="P:lipid metabolic process"/>
    <property type="evidence" value="ECO:0007669"/>
    <property type="project" value="InterPro"/>
</dbReference>
<dbReference type="InParanoid" id="A0A409Y286"/>
<dbReference type="Proteomes" id="UP000284706">
    <property type="component" value="Unassembled WGS sequence"/>
</dbReference>
<gene>
    <name evidence="6" type="ORF">CVT26_000612</name>
</gene>
<keyword evidence="7" id="KW-1185">Reference proteome</keyword>
<dbReference type="InterPro" id="IPR051218">
    <property type="entry name" value="Sec_MonoDiacylglyc_Lipase"/>
</dbReference>
<comment type="similarity">
    <text evidence="2">Belongs to the AB hydrolase superfamily. Lipase family. Class 3 subfamily.</text>
</comment>
<evidence type="ECO:0000256" key="3">
    <source>
        <dbReference type="ARBA" id="ARBA00047591"/>
    </source>
</evidence>
<comment type="catalytic activity">
    <reaction evidence="3">
        <text>a diacylglycerol + H2O = a monoacylglycerol + a fatty acid + H(+)</text>
        <dbReference type="Rhea" id="RHEA:32731"/>
        <dbReference type="ChEBI" id="CHEBI:15377"/>
        <dbReference type="ChEBI" id="CHEBI:15378"/>
        <dbReference type="ChEBI" id="CHEBI:17408"/>
        <dbReference type="ChEBI" id="CHEBI:18035"/>
        <dbReference type="ChEBI" id="CHEBI:28868"/>
    </reaction>
</comment>
<comment type="catalytic activity">
    <reaction evidence="4">
        <text>a monoacylglycerol + H2O = glycerol + a fatty acid + H(+)</text>
        <dbReference type="Rhea" id="RHEA:15245"/>
        <dbReference type="ChEBI" id="CHEBI:15377"/>
        <dbReference type="ChEBI" id="CHEBI:15378"/>
        <dbReference type="ChEBI" id="CHEBI:17408"/>
        <dbReference type="ChEBI" id="CHEBI:17754"/>
        <dbReference type="ChEBI" id="CHEBI:28868"/>
    </reaction>
</comment>
<comment type="caution">
    <text evidence="6">The sequence shown here is derived from an EMBL/GenBank/DDBJ whole genome shotgun (WGS) entry which is preliminary data.</text>
</comment>
<dbReference type="AlphaFoldDB" id="A0A409Y286"/>
<dbReference type="CDD" id="cd00519">
    <property type="entry name" value="Lipase_3"/>
    <property type="match status" value="1"/>
</dbReference>
<proteinExistence type="inferred from homology"/>
<keyword evidence="1" id="KW-1015">Disulfide bond</keyword>
<feature type="domain" description="Fungal lipase-type" evidence="5">
    <location>
        <begin position="151"/>
        <end position="291"/>
    </location>
</feature>
<evidence type="ECO:0000313" key="7">
    <source>
        <dbReference type="Proteomes" id="UP000284706"/>
    </source>
</evidence>
<dbReference type="STRING" id="231916.A0A409Y286"/>
<dbReference type="SUPFAM" id="SSF53474">
    <property type="entry name" value="alpha/beta-Hydrolases"/>
    <property type="match status" value="1"/>
</dbReference>
<reference evidence="6 7" key="1">
    <citation type="journal article" date="2018" name="Evol. Lett.">
        <title>Horizontal gene cluster transfer increased hallucinogenic mushroom diversity.</title>
        <authorList>
            <person name="Reynolds H.T."/>
            <person name="Vijayakumar V."/>
            <person name="Gluck-Thaler E."/>
            <person name="Korotkin H.B."/>
            <person name="Matheny P.B."/>
            <person name="Slot J.C."/>
        </authorList>
    </citation>
    <scope>NUCLEOTIDE SEQUENCE [LARGE SCALE GENOMIC DNA]</scope>
    <source>
        <strain evidence="6 7">SRW20</strain>
    </source>
</reference>